<dbReference type="OrthoDB" id="6054503at2"/>
<keyword evidence="2" id="KW-1185">Reference proteome</keyword>
<sequence>MNTKKTLADVQPGGRVRLGDGPWPEIDAILADAYSAGAEGLPFEGIARRAAVRKAVAALSAQPSPGGQGDALLKLKVAWMKEANDRFQANEFSVVAERLYICINELEAALAARQPVGEPVAYMVRWKTEGGFGLEWPKNMQYFRDRADEYEIVPLQLAAPPAQAVDLEQFRPAVCAMGLYAEEPEDVDEAKRLLALIDSQAVGEPVVTAEMLAAADKYHDSDEYRSGQFSDSHTNAACYRAMAAVAPPAQAVDLERFRPAVMTALGLSSPYGLERETLNELLDLIDSQAVGK</sequence>
<dbReference type="Proteomes" id="UP000051757">
    <property type="component" value="Unassembled WGS sequence"/>
</dbReference>
<dbReference type="AlphaFoldDB" id="A0A0R0B4E0"/>
<comment type="caution">
    <text evidence="1">The sequence shown here is derived from an EMBL/GenBank/DDBJ whole genome shotgun (WGS) entry which is preliminary data.</text>
</comment>
<proteinExistence type="predicted"/>
<organism evidence="1 2">
    <name type="scientific">Stenotrophomonas beteli</name>
    <dbReference type="NCBI Taxonomy" id="3384461"/>
    <lineage>
        <taxon>Bacteria</taxon>
        <taxon>Pseudomonadati</taxon>
        <taxon>Pseudomonadota</taxon>
        <taxon>Gammaproteobacteria</taxon>
        <taxon>Lysobacterales</taxon>
        <taxon>Lysobacteraceae</taxon>
        <taxon>Stenotrophomonas</taxon>
        <taxon>Stenotrophomonas maltophilia group</taxon>
    </lineage>
</organism>
<gene>
    <name evidence="1" type="ORF">ARC23_14610</name>
</gene>
<evidence type="ECO:0000313" key="2">
    <source>
        <dbReference type="Proteomes" id="UP000051757"/>
    </source>
</evidence>
<accession>A0A0R0B4E0</accession>
<dbReference type="EMBL" id="LLXV01000047">
    <property type="protein sequence ID" value="KRG49314.1"/>
    <property type="molecule type" value="Genomic_DNA"/>
</dbReference>
<reference evidence="1 2" key="1">
    <citation type="journal article" date="2016" name="Front. Microbiol.">
        <title>Genome Sequence of Type Strains of Genus Stenotrophomonas.</title>
        <authorList>
            <person name="Patil P.P."/>
            <person name="Midha S."/>
            <person name="Kumar S."/>
            <person name="Patil P.B."/>
        </authorList>
    </citation>
    <scope>NUCLEOTIDE SEQUENCE [LARGE SCALE GENOMIC DNA]</scope>
    <source>
        <strain evidence="1 2">LMG 978</strain>
    </source>
</reference>
<name>A0A0R0B4E0_9GAMM</name>
<evidence type="ECO:0000313" key="1">
    <source>
        <dbReference type="EMBL" id="KRG49314.1"/>
    </source>
</evidence>
<protein>
    <submittedName>
        <fullName evidence="1">Uncharacterized protein</fullName>
    </submittedName>
</protein>